<comment type="caution">
    <text evidence="2">The sequence shown here is derived from an EMBL/GenBank/DDBJ whole genome shotgun (WGS) entry which is preliminary data.</text>
</comment>
<dbReference type="PANTHER" id="PTHR36505:SF1">
    <property type="entry name" value="BLR1072 PROTEIN"/>
    <property type="match status" value="1"/>
</dbReference>
<reference evidence="2" key="1">
    <citation type="submission" date="2021-01" db="EMBL/GenBank/DDBJ databases">
        <title>Whole genome shotgun sequence of Actinoplanes rishiriensis NBRC 108556.</title>
        <authorList>
            <person name="Komaki H."/>
            <person name="Tamura T."/>
        </authorList>
    </citation>
    <scope>NUCLEOTIDE SEQUENCE</scope>
    <source>
        <strain evidence="2">NBRC 108556</strain>
    </source>
</reference>
<proteinExistence type="predicted"/>
<dbReference type="PANTHER" id="PTHR36505">
    <property type="entry name" value="BLR1072 PROTEIN"/>
    <property type="match status" value="1"/>
</dbReference>
<name>A0A919K988_9ACTN</name>
<dbReference type="Proteomes" id="UP000636960">
    <property type="component" value="Unassembled WGS sequence"/>
</dbReference>
<evidence type="ECO:0000259" key="1">
    <source>
        <dbReference type="Pfam" id="PF05239"/>
    </source>
</evidence>
<gene>
    <name evidence="2" type="ORF">Ari01nite_86350</name>
</gene>
<accession>A0A919K988</accession>
<dbReference type="InterPro" id="IPR027275">
    <property type="entry name" value="PRC-brl_dom"/>
</dbReference>
<feature type="domain" description="PRC-barrel" evidence="1">
    <location>
        <begin position="14"/>
        <end position="86"/>
    </location>
</feature>
<evidence type="ECO:0000313" key="2">
    <source>
        <dbReference type="EMBL" id="GIF01171.1"/>
    </source>
</evidence>
<keyword evidence="3" id="KW-1185">Reference proteome</keyword>
<dbReference type="InterPro" id="IPR014747">
    <property type="entry name" value="Bac_photo_RC_H_C"/>
</dbReference>
<organism evidence="2 3">
    <name type="scientific">Paractinoplanes rishiriensis</name>
    <dbReference type="NCBI Taxonomy" id="1050105"/>
    <lineage>
        <taxon>Bacteria</taxon>
        <taxon>Bacillati</taxon>
        <taxon>Actinomycetota</taxon>
        <taxon>Actinomycetes</taxon>
        <taxon>Micromonosporales</taxon>
        <taxon>Micromonosporaceae</taxon>
        <taxon>Paractinoplanes</taxon>
    </lineage>
</organism>
<dbReference type="SUPFAM" id="SSF50346">
    <property type="entry name" value="PRC-barrel domain"/>
    <property type="match status" value="1"/>
</dbReference>
<dbReference type="RefSeq" id="WP_239163502.1">
    <property type="nucleotide sequence ID" value="NZ_BOMV01000100.1"/>
</dbReference>
<dbReference type="EMBL" id="BOMV01000100">
    <property type="protein sequence ID" value="GIF01171.1"/>
    <property type="molecule type" value="Genomic_DNA"/>
</dbReference>
<dbReference type="AlphaFoldDB" id="A0A919K988"/>
<dbReference type="Gene3D" id="3.90.50.10">
    <property type="entry name" value="Photosynthetic Reaction Center, subunit H, domain 2"/>
    <property type="match status" value="1"/>
</dbReference>
<protein>
    <recommendedName>
        <fullName evidence="1">PRC-barrel domain-containing protein</fullName>
    </recommendedName>
</protein>
<dbReference type="Pfam" id="PF05239">
    <property type="entry name" value="PRC"/>
    <property type="match status" value="1"/>
</dbReference>
<dbReference type="GO" id="GO:0030077">
    <property type="term" value="C:plasma membrane light-harvesting complex"/>
    <property type="evidence" value="ECO:0007669"/>
    <property type="project" value="InterPro"/>
</dbReference>
<evidence type="ECO:0000313" key="3">
    <source>
        <dbReference type="Proteomes" id="UP000636960"/>
    </source>
</evidence>
<dbReference type="InterPro" id="IPR011033">
    <property type="entry name" value="PRC_barrel-like_sf"/>
</dbReference>
<dbReference type="GO" id="GO:0019684">
    <property type="term" value="P:photosynthesis, light reaction"/>
    <property type="evidence" value="ECO:0007669"/>
    <property type="project" value="InterPro"/>
</dbReference>
<sequence>MVKLSDSDQMVTDPAEDIRGRKVIDRDGSDLGKVDDLLIDASERKVRMLRVEHGGIFGIGATASFIPVDAVKDIRDDVVHVSQSREHVGKAPRYDPDLVDANDAYAELYKHYGYTPHRNSYLHPM</sequence>